<feature type="region of interest" description="Disordered" evidence="1">
    <location>
        <begin position="1"/>
        <end position="87"/>
    </location>
</feature>
<dbReference type="InterPro" id="IPR001173">
    <property type="entry name" value="Glyco_trans_2-like"/>
</dbReference>
<evidence type="ECO:0000313" key="6">
    <source>
        <dbReference type="Proteomes" id="UP001595075"/>
    </source>
</evidence>
<feature type="transmembrane region" description="Helical" evidence="2">
    <location>
        <begin position="341"/>
        <end position="360"/>
    </location>
</feature>
<evidence type="ECO:0008006" key="7">
    <source>
        <dbReference type="Google" id="ProtNLM"/>
    </source>
</evidence>
<reference evidence="5 6" key="1">
    <citation type="journal article" date="2024" name="Commun. Biol.">
        <title>Comparative genomic analysis of thermophilic fungi reveals convergent evolutionary adaptations and gene losses.</title>
        <authorList>
            <person name="Steindorff A.S."/>
            <person name="Aguilar-Pontes M.V."/>
            <person name="Robinson A.J."/>
            <person name="Andreopoulos B."/>
            <person name="LaButti K."/>
            <person name="Kuo A."/>
            <person name="Mondo S."/>
            <person name="Riley R."/>
            <person name="Otillar R."/>
            <person name="Haridas S."/>
            <person name="Lipzen A."/>
            <person name="Grimwood J."/>
            <person name="Schmutz J."/>
            <person name="Clum A."/>
            <person name="Reid I.D."/>
            <person name="Moisan M.C."/>
            <person name="Butler G."/>
            <person name="Nguyen T.T.M."/>
            <person name="Dewar K."/>
            <person name="Conant G."/>
            <person name="Drula E."/>
            <person name="Henrissat B."/>
            <person name="Hansel C."/>
            <person name="Singer S."/>
            <person name="Hutchinson M.I."/>
            <person name="de Vries R.P."/>
            <person name="Natvig D.O."/>
            <person name="Powell A.J."/>
            <person name="Tsang A."/>
            <person name="Grigoriev I.V."/>
        </authorList>
    </citation>
    <scope>NUCLEOTIDE SEQUENCE [LARGE SCALE GENOMIC DNA]</scope>
    <source>
        <strain evidence="5 6">CBS 494.80</strain>
    </source>
</reference>
<feature type="compositionally biased region" description="Basic and acidic residues" evidence="1">
    <location>
        <begin position="43"/>
        <end position="52"/>
    </location>
</feature>
<name>A0ABR4BTE0_9HELO</name>
<feature type="domain" description="DUF7928" evidence="4">
    <location>
        <begin position="109"/>
        <end position="257"/>
    </location>
</feature>
<comment type="caution">
    <text evidence="5">The sequence shown here is derived from an EMBL/GenBank/DDBJ whole genome shotgun (WGS) entry which is preliminary data.</text>
</comment>
<feature type="transmembrane region" description="Helical" evidence="2">
    <location>
        <begin position="859"/>
        <end position="880"/>
    </location>
</feature>
<evidence type="ECO:0000256" key="2">
    <source>
        <dbReference type="SAM" id="Phobius"/>
    </source>
</evidence>
<organism evidence="5 6">
    <name type="scientific">Oculimacula yallundae</name>
    <dbReference type="NCBI Taxonomy" id="86028"/>
    <lineage>
        <taxon>Eukaryota</taxon>
        <taxon>Fungi</taxon>
        <taxon>Dikarya</taxon>
        <taxon>Ascomycota</taxon>
        <taxon>Pezizomycotina</taxon>
        <taxon>Leotiomycetes</taxon>
        <taxon>Helotiales</taxon>
        <taxon>Ploettnerulaceae</taxon>
        <taxon>Oculimacula</taxon>
    </lineage>
</organism>
<evidence type="ECO:0000259" key="3">
    <source>
        <dbReference type="Pfam" id="PF13632"/>
    </source>
</evidence>
<protein>
    <recommendedName>
        <fullName evidence="7">Glycosyltransferase 2-like domain-containing protein</fullName>
    </recommendedName>
</protein>
<dbReference type="Gene3D" id="3.90.550.10">
    <property type="entry name" value="Spore Coat Polysaccharide Biosynthesis Protein SpsA, Chain A"/>
    <property type="match status" value="1"/>
</dbReference>
<evidence type="ECO:0000256" key="1">
    <source>
        <dbReference type="SAM" id="MobiDB-lite"/>
    </source>
</evidence>
<dbReference type="PANTHER" id="PTHR35408:SF2">
    <property type="entry name" value="GLYCOSYLTRANSFERASE 2-LIKE DOMAIN-CONTAINING PROTEIN"/>
    <property type="match status" value="1"/>
</dbReference>
<dbReference type="InterPro" id="IPR029044">
    <property type="entry name" value="Nucleotide-diphossugar_trans"/>
</dbReference>
<feature type="transmembrane region" description="Helical" evidence="2">
    <location>
        <begin position="954"/>
        <end position="977"/>
    </location>
</feature>
<evidence type="ECO:0000313" key="5">
    <source>
        <dbReference type="EMBL" id="KAL2060632.1"/>
    </source>
</evidence>
<keyword evidence="2" id="KW-0472">Membrane</keyword>
<sequence>MSQETRPAMESVKPPQPTQKSSMSKPFETHRPHLSDTPSSERSWQRDRRSRLNGDSARSRQTSSDIRLEQLQGDSGPRGGRSATNLPLSRRVSVLSYAASSEGMDAGPMAQAVAQRATLLRWFDATPDSKCVAQGFSPTCVAIKISEPEYFFEPTNVNPALSKAIISLNESAVLTMSSQITAGIFTMLDPQQKSLAVDQNGHRMAVLPSLEEVNSTLSYSGRACLVRKEQLVVIWSDSPETILDVSHDVEKQLLNLLSGGGTFSNSITPRNGWSRATSIYSADGKQNMSDISENAPVRGALDEKNDIYIKAAALEEREDEDDDLEAALPPRPVARIHSIKISLAIMLVILSQFLGVAKLVNQYSWDGGYMRFLIMIAIPALTCFSLFFFIILVASVFQLFLPLGNCLKNTKYHSAIKPKQGRHRDYELPHITIQMPVYKEGLRGVIVPTIISIMAAIQHYEEQGGTASVFINDDGMQAIEPELAEARKQYYFDNDIGYTARLPNCKSQGSKQGFFKRLFGKKTKSNSDSKIEQVDESTLSPQALSNKLGFMRKGKFKKASNMNYGLAFSARVEVEFERLTKLALSTRGITEESLTVEDDDELYQQALENMLAADNGRTWAAGNIRIGELILIIDCDTQVPVDCLLYGALEMHESPEVAILQHGSGVMQVVHNMFENGISYFTNVVYTAIKYGVGTGDVAPFVGHNAFLRWKALQSIEFVDPSDGQTKWWSDAHVSEDFDISLRLQMQGNVIRLATYHEGGFKEGVSLTVYDELTRWEKYAYGCNELVFNPFSQWIFKGPVTGLFMKFLFSNIPVTSKITIIAYISTYYAIGSGMLLATVNYIVIGLFHDDIDHDYLPSWGVWISLVVVFNGFASVSFSMLRHQMKEATFWFALLEAIKWLPFLILFFGGISLNCAKALLCHAFGINIEWASTAKEMGPTGFYIGLDKMVHSFKYTWAICIFLSAVMVYFAVGAPWGWTIAPGPHSDATLAIVPLAIQLCSAFFLPLGLGMN</sequence>
<dbReference type="InterPro" id="IPR057688">
    <property type="entry name" value="DUF7928"/>
</dbReference>
<feature type="domain" description="Glycosyltransferase 2-like" evidence="3">
    <location>
        <begin position="629"/>
        <end position="837"/>
    </location>
</feature>
<evidence type="ECO:0000259" key="4">
    <source>
        <dbReference type="Pfam" id="PF25550"/>
    </source>
</evidence>
<keyword evidence="6" id="KW-1185">Reference proteome</keyword>
<dbReference type="PANTHER" id="PTHR35408">
    <property type="entry name" value="CHROMOSOME 15, WHOLE GENOME SHOTGUN SEQUENCE"/>
    <property type="match status" value="1"/>
</dbReference>
<dbReference type="Proteomes" id="UP001595075">
    <property type="component" value="Unassembled WGS sequence"/>
</dbReference>
<keyword evidence="2" id="KW-0812">Transmembrane</keyword>
<feature type="transmembrane region" description="Helical" evidence="2">
    <location>
        <begin position="989"/>
        <end position="1008"/>
    </location>
</feature>
<feature type="transmembrane region" description="Helical" evidence="2">
    <location>
        <begin position="887"/>
        <end position="910"/>
    </location>
</feature>
<feature type="transmembrane region" description="Helical" evidence="2">
    <location>
        <begin position="826"/>
        <end position="847"/>
    </location>
</feature>
<dbReference type="Pfam" id="PF25550">
    <property type="entry name" value="DUF7928"/>
    <property type="match status" value="1"/>
</dbReference>
<gene>
    <name evidence="5" type="ORF">VTL71DRAFT_9273</name>
</gene>
<proteinExistence type="predicted"/>
<accession>A0ABR4BTE0</accession>
<keyword evidence="2" id="KW-1133">Transmembrane helix</keyword>
<feature type="transmembrane region" description="Helical" evidence="2">
    <location>
        <begin position="372"/>
        <end position="401"/>
    </location>
</feature>
<dbReference type="SUPFAM" id="SSF53448">
    <property type="entry name" value="Nucleotide-diphospho-sugar transferases"/>
    <property type="match status" value="1"/>
</dbReference>
<dbReference type="Pfam" id="PF13632">
    <property type="entry name" value="Glyco_trans_2_3"/>
    <property type="match status" value="1"/>
</dbReference>
<dbReference type="EMBL" id="JAZHXI010000021">
    <property type="protein sequence ID" value="KAL2060632.1"/>
    <property type="molecule type" value="Genomic_DNA"/>
</dbReference>